<accession>A0A314Y4F0</accession>
<dbReference type="EMBL" id="PJQY01001702">
    <property type="protein sequence ID" value="PQQ00377.1"/>
    <property type="molecule type" value="Genomic_DNA"/>
</dbReference>
<sequence length="164" mass="18671">MGLWERTDFPQILPPMYNRQPGRPTKVRRKEASEKETKTGGKKLGRYQDSLKCGTCGQKGHNSVTCHRHKPPNERNQPGKKKKAKSAVGKQPDSYDDEMERKNQMREKAKQRVQVLKKKRDKKKAEAAESAAASSNPTGVRKRTKRSNTRCSNYAYVQESQIGV</sequence>
<evidence type="ECO:0000313" key="3">
    <source>
        <dbReference type="Proteomes" id="UP000250321"/>
    </source>
</evidence>
<evidence type="ECO:0000313" key="2">
    <source>
        <dbReference type="EMBL" id="PQQ00377.1"/>
    </source>
</evidence>
<dbReference type="OrthoDB" id="1434341at2759"/>
<gene>
    <name evidence="2" type="ORF">Pyn_15126</name>
</gene>
<comment type="caution">
    <text evidence="2">The sequence shown here is derived from an EMBL/GenBank/DDBJ whole genome shotgun (WGS) entry which is preliminary data.</text>
</comment>
<feature type="compositionally biased region" description="Basic and acidic residues" evidence="1">
    <location>
        <begin position="30"/>
        <end position="39"/>
    </location>
</feature>
<feature type="region of interest" description="Disordered" evidence="1">
    <location>
        <begin position="1"/>
        <end position="152"/>
    </location>
</feature>
<dbReference type="AlphaFoldDB" id="A0A314Y4F0"/>
<keyword evidence="3" id="KW-1185">Reference proteome</keyword>
<feature type="compositionally biased region" description="Basic residues" evidence="1">
    <location>
        <begin position="111"/>
        <end position="122"/>
    </location>
</feature>
<evidence type="ECO:0000256" key="1">
    <source>
        <dbReference type="SAM" id="MobiDB-lite"/>
    </source>
</evidence>
<protein>
    <recommendedName>
        <fullName evidence="4">CCHC-type domain-containing protein</fullName>
    </recommendedName>
</protein>
<feature type="compositionally biased region" description="Basic and acidic residues" evidence="1">
    <location>
        <begin position="99"/>
        <end position="110"/>
    </location>
</feature>
<reference evidence="2 3" key="1">
    <citation type="submission" date="2018-02" db="EMBL/GenBank/DDBJ databases">
        <title>Draft genome of wild Prunus yedoensis var. nudiflora.</title>
        <authorList>
            <person name="Baek S."/>
            <person name="Kim J.-H."/>
            <person name="Choi K."/>
            <person name="Kim G.-B."/>
            <person name="Cho A."/>
            <person name="Jang H."/>
            <person name="Shin C.-H."/>
            <person name="Yu H.-J."/>
            <person name="Mun J.-H."/>
        </authorList>
    </citation>
    <scope>NUCLEOTIDE SEQUENCE [LARGE SCALE GENOMIC DNA]</scope>
    <source>
        <strain evidence="3">cv. Jeju island</strain>
        <tissue evidence="2">Leaf</tissue>
    </source>
</reference>
<organism evidence="2 3">
    <name type="scientific">Prunus yedoensis var. nudiflora</name>
    <dbReference type="NCBI Taxonomy" id="2094558"/>
    <lineage>
        <taxon>Eukaryota</taxon>
        <taxon>Viridiplantae</taxon>
        <taxon>Streptophyta</taxon>
        <taxon>Embryophyta</taxon>
        <taxon>Tracheophyta</taxon>
        <taxon>Spermatophyta</taxon>
        <taxon>Magnoliopsida</taxon>
        <taxon>eudicotyledons</taxon>
        <taxon>Gunneridae</taxon>
        <taxon>Pentapetalae</taxon>
        <taxon>rosids</taxon>
        <taxon>fabids</taxon>
        <taxon>Rosales</taxon>
        <taxon>Rosaceae</taxon>
        <taxon>Amygdaloideae</taxon>
        <taxon>Amygdaleae</taxon>
        <taxon>Prunus</taxon>
    </lineage>
</organism>
<proteinExistence type="predicted"/>
<name>A0A314Y4F0_PRUYE</name>
<dbReference type="Proteomes" id="UP000250321">
    <property type="component" value="Unassembled WGS sequence"/>
</dbReference>
<evidence type="ECO:0008006" key="4">
    <source>
        <dbReference type="Google" id="ProtNLM"/>
    </source>
</evidence>